<organism evidence="1 2">
    <name type="scientific">Camellia lanceoleosa</name>
    <dbReference type="NCBI Taxonomy" id="1840588"/>
    <lineage>
        <taxon>Eukaryota</taxon>
        <taxon>Viridiplantae</taxon>
        <taxon>Streptophyta</taxon>
        <taxon>Embryophyta</taxon>
        <taxon>Tracheophyta</taxon>
        <taxon>Spermatophyta</taxon>
        <taxon>Magnoliopsida</taxon>
        <taxon>eudicotyledons</taxon>
        <taxon>Gunneridae</taxon>
        <taxon>Pentapetalae</taxon>
        <taxon>asterids</taxon>
        <taxon>Ericales</taxon>
        <taxon>Theaceae</taxon>
        <taxon>Camellia</taxon>
    </lineage>
</organism>
<comment type="caution">
    <text evidence="1">The sequence shown here is derived from an EMBL/GenBank/DDBJ whole genome shotgun (WGS) entry which is preliminary data.</text>
</comment>
<evidence type="ECO:0000313" key="2">
    <source>
        <dbReference type="Proteomes" id="UP001060215"/>
    </source>
</evidence>
<reference evidence="1 2" key="1">
    <citation type="journal article" date="2022" name="Plant J.">
        <title>Chromosome-level genome of Camellia lanceoleosa provides a valuable resource for understanding genome evolution and self-incompatibility.</title>
        <authorList>
            <person name="Gong W."/>
            <person name="Xiao S."/>
            <person name="Wang L."/>
            <person name="Liao Z."/>
            <person name="Chang Y."/>
            <person name="Mo W."/>
            <person name="Hu G."/>
            <person name="Li W."/>
            <person name="Zhao G."/>
            <person name="Zhu H."/>
            <person name="Hu X."/>
            <person name="Ji K."/>
            <person name="Xiang X."/>
            <person name="Song Q."/>
            <person name="Yuan D."/>
            <person name="Jin S."/>
            <person name="Zhang L."/>
        </authorList>
    </citation>
    <scope>NUCLEOTIDE SEQUENCE [LARGE SCALE GENOMIC DNA]</scope>
    <source>
        <strain evidence="1">SQ_2022a</strain>
    </source>
</reference>
<dbReference type="EMBL" id="CM045759">
    <property type="protein sequence ID" value="KAI8020333.1"/>
    <property type="molecule type" value="Genomic_DNA"/>
</dbReference>
<sequence>MLTIYCNFVEQRCASWVGWCDEFHSTSLRADQPHNDVDQGLRADVARIDQSLRQDYSWQQTEHHPVRLQSIEMNNRCAQFRTKPLEHVDLMERVYSGAVATGKHAWTPTEVQDDAAAATNAMDVDSGMGPLSADTPPHPGRDTVGENVVDSSLFEDAPPQSAVDGSSNPKWHKRATPGTVASNMDNLVEVVRKQSRELKITQYVVTGKGDNTVGDCLARLMSTPGLEPGGPLFSFACGIMDTPDNRDIIMALPQNYIVNWLTEKRACTPANVGRDHNRGHVCSGVVVLLTWTRPLWLDCHVPLVGASMAIHNIIRRNSSDDEAFNKVANAENFTFNDMPNVDGLGDDDDGEPEGDDDVHMNEVRKSIRNELV</sequence>
<proteinExistence type="predicted"/>
<keyword evidence="2" id="KW-1185">Reference proteome</keyword>
<dbReference type="Proteomes" id="UP001060215">
    <property type="component" value="Chromosome 2"/>
</dbReference>
<gene>
    <name evidence="1" type="ORF">LOK49_LG04G01572</name>
</gene>
<accession>A0ACC0I4Z6</accession>
<evidence type="ECO:0000313" key="1">
    <source>
        <dbReference type="EMBL" id="KAI8020333.1"/>
    </source>
</evidence>
<protein>
    <submittedName>
        <fullName evidence="1">Uncharacterized protein</fullName>
    </submittedName>
</protein>
<name>A0ACC0I4Z6_9ERIC</name>